<name>A0A9N9LDH0_9HELO</name>
<evidence type="ECO:0008006" key="8">
    <source>
        <dbReference type="Google" id="ProtNLM"/>
    </source>
</evidence>
<feature type="repeat" description="ANK" evidence="2">
    <location>
        <begin position="780"/>
        <end position="812"/>
    </location>
</feature>
<feature type="domain" description="Nephrocystin 3-like N-terminal" evidence="5">
    <location>
        <begin position="224"/>
        <end position="385"/>
    </location>
</feature>
<evidence type="ECO:0000259" key="5">
    <source>
        <dbReference type="Pfam" id="PF24883"/>
    </source>
</evidence>
<feature type="repeat" description="ANK" evidence="2">
    <location>
        <begin position="743"/>
        <end position="775"/>
    </location>
</feature>
<dbReference type="Pfam" id="PF22939">
    <property type="entry name" value="WHD_GPIID"/>
    <property type="match status" value="1"/>
</dbReference>
<dbReference type="SUPFAM" id="SSF52540">
    <property type="entry name" value="P-loop containing nucleoside triphosphate hydrolases"/>
    <property type="match status" value="1"/>
</dbReference>
<reference evidence="6" key="1">
    <citation type="submission" date="2021-07" db="EMBL/GenBank/DDBJ databases">
        <authorList>
            <person name="Durling M."/>
        </authorList>
    </citation>
    <scope>NUCLEOTIDE SEQUENCE</scope>
</reference>
<feature type="domain" description="Azaphilone pigments biosynthesis cluster protein L N-terminal" evidence="3">
    <location>
        <begin position="2"/>
        <end position="97"/>
    </location>
</feature>
<dbReference type="InterPro" id="IPR002110">
    <property type="entry name" value="Ankyrin_rpt"/>
</dbReference>
<evidence type="ECO:0000259" key="3">
    <source>
        <dbReference type="Pfam" id="PF17111"/>
    </source>
</evidence>
<evidence type="ECO:0000256" key="1">
    <source>
        <dbReference type="ARBA" id="ARBA00022737"/>
    </source>
</evidence>
<dbReference type="EMBL" id="CAJVRL010000110">
    <property type="protein sequence ID" value="CAG8961467.1"/>
    <property type="molecule type" value="Genomic_DNA"/>
</dbReference>
<dbReference type="PROSITE" id="PS50297">
    <property type="entry name" value="ANK_REP_REGION"/>
    <property type="match status" value="2"/>
</dbReference>
<dbReference type="Gene3D" id="1.25.40.20">
    <property type="entry name" value="Ankyrin repeat-containing domain"/>
    <property type="match status" value="1"/>
</dbReference>
<comment type="caution">
    <text evidence="6">The sequence shown here is derived from an EMBL/GenBank/DDBJ whole genome shotgun (WGS) entry which is preliminary data.</text>
</comment>
<dbReference type="SUPFAM" id="SSF48403">
    <property type="entry name" value="Ankyrin repeat"/>
    <property type="match status" value="1"/>
</dbReference>
<dbReference type="Gene3D" id="3.40.50.300">
    <property type="entry name" value="P-loop containing nucleotide triphosphate hydrolases"/>
    <property type="match status" value="1"/>
</dbReference>
<feature type="domain" description="GPI inositol-deacylase winged helix" evidence="4">
    <location>
        <begin position="499"/>
        <end position="579"/>
    </location>
</feature>
<dbReference type="Pfam" id="PF24883">
    <property type="entry name" value="NPHP3_N"/>
    <property type="match status" value="1"/>
</dbReference>
<keyword evidence="2" id="KW-0040">ANK repeat</keyword>
<evidence type="ECO:0000313" key="7">
    <source>
        <dbReference type="Proteomes" id="UP000696280"/>
    </source>
</evidence>
<dbReference type="Pfam" id="PF12796">
    <property type="entry name" value="Ank_2"/>
    <property type="match status" value="1"/>
</dbReference>
<keyword evidence="1" id="KW-0677">Repeat</keyword>
<evidence type="ECO:0000313" key="6">
    <source>
        <dbReference type="EMBL" id="CAG8961467.1"/>
    </source>
</evidence>
<dbReference type="InterPro" id="IPR036770">
    <property type="entry name" value="Ankyrin_rpt-contain_sf"/>
</dbReference>
<keyword evidence="7" id="KW-1185">Reference proteome</keyword>
<dbReference type="Pfam" id="PF17111">
    <property type="entry name" value="PigL_N"/>
    <property type="match status" value="1"/>
</dbReference>
<dbReference type="PROSITE" id="PS50088">
    <property type="entry name" value="ANK_REPEAT"/>
    <property type="match status" value="2"/>
</dbReference>
<accession>A0A9N9LDH0</accession>
<organism evidence="6 7">
    <name type="scientific">Hymenoscyphus fraxineus</name>
    <dbReference type="NCBI Taxonomy" id="746836"/>
    <lineage>
        <taxon>Eukaryota</taxon>
        <taxon>Fungi</taxon>
        <taxon>Dikarya</taxon>
        <taxon>Ascomycota</taxon>
        <taxon>Pezizomycotina</taxon>
        <taxon>Leotiomycetes</taxon>
        <taxon>Helotiales</taxon>
        <taxon>Helotiaceae</taxon>
        <taxon>Hymenoscyphus</taxon>
    </lineage>
</organism>
<sequence>MADVIGIIGSAVGVISFSLQVCKGLIQYYESYKDKRKDIERMVSALKSLTGTLETLKDPIRTTSFSKKQIENISSKIEDCEESIMEFSEVLGKIKESDVPGTAGTRNIGFSEKFKEVKGRLVYPFRESTILKLQESIGHVNSNLALAMQNRQSLCLMKNLIISLVEWITWSLVKQVRSTPSHHKKRVADGRICEDEKTQTILNWMSTLDHNSKQEETFSRREEGTGLWLFETQEFNDWVNGKNKVLWASGGPGAGKTILASSVVNYTKTKSRQENVGVAFLYCNYAERGTQTLEQLVGSIARQLFEGCLRLPLSVIEKHQSTFSRIRRQTKVDVLSEMISIALESFEKVHVIVDALDECDSAIRVDLVKTIRRMVGRVHLFCSSRYMIEDISVYFMNALTIRVKGSDEDIRIYLRAQINTKSNLLRLCKQHQGLTERIVEAVTKKTDGMFLLAHFHIEALAAEFRVKHLLRTLTTLPRSIWATYEDAVKRIFKGQDERKAHVARCVLLWASFSSRPLKVDEMQHAISAMELDEEDNIVDTDDLYPKDVLVTSCAGLVFIDENNFVRLVHYSIQEYLLQQRDLFPDGNLEILRTCMKYLSMDSFLDFESKNETGDLSMEEALYNSMATDFPLLHHSCRSWMKMVESKEVSDSLSSEILNFVRNKHSKGLTLVVSDSLLFRQNDTLFETFTQSRLKEKVLSLSNCFGINPLGKFTALFKAVVFNLPELTEMLLNHGEKVDRTFPGNVTSLHLAAFTGHKEVLRRLLQNSARVDIVCSTNWGERWTALHLASSQGHYRIVDELAKHGVDSNAEDTEGRTPLIIAARWSLLETLLGESKEFTMNIPFFANRSNLNATDLQGRDAFFYPHSPLLIGTRSKKKVSDIKGKACQIMVYPLYLDPYIDEILHTMNENLVLPQDDELMSWLSDLIANGDYPAVPQVQKYPNPCLYKDVLLLIPEEKLPDCPQKLLDAIGVEVLTVCIILLRRDGRAVLFRSPDINRDSHYK</sequence>
<dbReference type="AlphaFoldDB" id="A0A9N9LDH0"/>
<dbReference type="InterPro" id="IPR056884">
    <property type="entry name" value="NPHP3-like_N"/>
</dbReference>
<protein>
    <recommendedName>
        <fullName evidence="8">NACHT domain-containing protein</fullName>
    </recommendedName>
</protein>
<evidence type="ECO:0000256" key="2">
    <source>
        <dbReference type="PROSITE-ProRule" id="PRU00023"/>
    </source>
</evidence>
<dbReference type="OrthoDB" id="195446at2759"/>
<dbReference type="InterPro" id="IPR054471">
    <property type="entry name" value="GPIID_WHD"/>
</dbReference>
<evidence type="ECO:0000259" key="4">
    <source>
        <dbReference type="Pfam" id="PF22939"/>
    </source>
</evidence>
<dbReference type="InterPro" id="IPR031348">
    <property type="entry name" value="PigL_N"/>
</dbReference>
<dbReference type="PANTHER" id="PTHR10039">
    <property type="entry name" value="AMELOGENIN"/>
    <property type="match status" value="1"/>
</dbReference>
<dbReference type="SMART" id="SM00248">
    <property type="entry name" value="ANK"/>
    <property type="match status" value="4"/>
</dbReference>
<dbReference type="Proteomes" id="UP000696280">
    <property type="component" value="Unassembled WGS sequence"/>
</dbReference>
<gene>
    <name evidence="6" type="ORF">HYFRA_00013919</name>
</gene>
<dbReference type="InterPro" id="IPR027417">
    <property type="entry name" value="P-loop_NTPase"/>
</dbReference>
<dbReference type="PANTHER" id="PTHR10039:SF15">
    <property type="entry name" value="NACHT DOMAIN-CONTAINING PROTEIN"/>
    <property type="match status" value="1"/>
</dbReference>
<proteinExistence type="predicted"/>